<organism evidence="2 3">
    <name type="scientific">Planotetraspora kaengkrachanensis</name>
    <dbReference type="NCBI Taxonomy" id="575193"/>
    <lineage>
        <taxon>Bacteria</taxon>
        <taxon>Bacillati</taxon>
        <taxon>Actinomycetota</taxon>
        <taxon>Actinomycetes</taxon>
        <taxon>Streptosporangiales</taxon>
        <taxon>Streptosporangiaceae</taxon>
        <taxon>Planotetraspora</taxon>
    </lineage>
</organism>
<dbReference type="Gene3D" id="3.10.180.10">
    <property type="entry name" value="2,3-Dihydroxybiphenyl 1,2-Dioxygenase, domain 1"/>
    <property type="match status" value="1"/>
</dbReference>
<dbReference type="InterPro" id="IPR004360">
    <property type="entry name" value="Glyas_Fos-R_dOase_dom"/>
</dbReference>
<dbReference type="SUPFAM" id="SSF54593">
    <property type="entry name" value="Glyoxalase/Bleomycin resistance protein/Dihydroxybiphenyl dioxygenase"/>
    <property type="match status" value="1"/>
</dbReference>
<reference evidence="2 3" key="1">
    <citation type="submission" date="2021-01" db="EMBL/GenBank/DDBJ databases">
        <title>Whole genome shotgun sequence of Planotetraspora kaengkrachanensis NBRC 104272.</title>
        <authorList>
            <person name="Komaki H."/>
            <person name="Tamura T."/>
        </authorList>
    </citation>
    <scope>NUCLEOTIDE SEQUENCE [LARGE SCALE GENOMIC DNA]</scope>
    <source>
        <strain evidence="2 3">NBRC 104272</strain>
    </source>
</reference>
<name>A0A8J3PXU2_9ACTN</name>
<comment type="caution">
    <text evidence="2">The sequence shown here is derived from an EMBL/GenBank/DDBJ whole genome shotgun (WGS) entry which is preliminary data.</text>
</comment>
<dbReference type="CDD" id="cd06587">
    <property type="entry name" value="VOC"/>
    <property type="match status" value="1"/>
</dbReference>
<evidence type="ECO:0000313" key="2">
    <source>
        <dbReference type="EMBL" id="GIG82970.1"/>
    </source>
</evidence>
<dbReference type="EMBL" id="BONV01000035">
    <property type="protein sequence ID" value="GIG82970.1"/>
    <property type="molecule type" value="Genomic_DNA"/>
</dbReference>
<feature type="domain" description="VOC" evidence="1">
    <location>
        <begin position="78"/>
        <end position="200"/>
    </location>
</feature>
<evidence type="ECO:0000259" key="1">
    <source>
        <dbReference type="PROSITE" id="PS51819"/>
    </source>
</evidence>
<evidence type="ECO:0000313" key="3">
    <source>
        <dbReference type="Proteomes" id="UP000630097"/>
    </source>
</evidence>
<dbReference type="Proteomes" id="UP000630097">
    <property type="component" value="Unassembled WGS sequence"/>
</dbReference>
<sequence>MVHPPRLHTAWLEAHTEWGPGQHEDGFGLDPSDEVDVDCTRMAPYHLHSVPTLRTVSPACMLMPMGQPASGTDIPLTMIRQVKLPVSDLQRSVTWYRSLLGLELGWEFVEQGVVRGAVLVDRATGLLIGLRDRTVIPGQPSLTGFDAFSLGVPSVEALHKLRDRCEQLGFAHADLMDRGPGGWQLDVPDPDGTVVRFLSPLANSGFRGVEFFTDGTMAFYDEPRLNAT</sequence>
<accession>A0A8J3PXU2</accession>
<protein>
    <recommendedName>
        <fullName evidence="1">VOC domain-containing protein</fullName>
    </recommendedName>
</protein>
<dbReference type="InterPro" id="IPR029068">
    <property type="entry name" value="Glyas_Bleomycin-R_OHBP_Dase"/>
</dbReference>
<gene>
    <name evidence="2" type="ORF">Pka01_60970</name>
</gene>
<dbReference type="InterPro" id="IPR037523">
    <property type="entry name" value="VOC_core"/>
</dbReference>
<dbReference type="AlphaFoldDB" id="A0A8J3PXU2"/>
<keyword evidence="3" id="KW-1185">Reference proteome</keyword>
<proteinExistence type="predicted"/>
<dbReference type="Pfam" id="PF00903">
    <property type="entry name" value="Glyoxalase"/>
    <property type="match status" value="1"/>
</dbReference>
<dbReference type="PROSITE" id="PS51819">
    <property type="entry name" value="VOC"/>
    <property type="match status" value="1"/>
</dbReference>